<proteinExistence type="predicted"/>
<gene>
    <name evidence="1" type="ORF">BGZ80_003815</name>
</gene>
<name>A0A9P6N0H9_9FUNG</name>
<organism evidence="1 2">
    <name type="scientific">Entomortierella chlamydospora</name>
    <dbReference type="NCBI Taxonomy" id="101097"/>
    <lineage>
        <taxon>Eukaryota</taxon>
        <taxon>Fungi</taxon>
        <taxon>Fungi incertae sedis</taxon>
        <taxon>Mucoromycota</taxon>
        <taxon>Mortierellomycotina</taxon>
        <taxon>Mortierellomycetes</taxon>
        <taxon>Mortierellales</taxon>
        <taxon>Mortierellaceae</taxon>
        <taxon>Entomortierella</taxon>
    </lineage>
</organism>
<evidence type="ECO:0000313" key="1">
    <source>
        <dbReference type="EMBL" id="KAG0020663.1"/>
    </source>
</evidence>
<dbReference type="EMBL" id="JAAAID010000203">
    <property type="protein sequence ID" value="KAG0020663.1"/>
    <property type="molecule type" value="Genomic_DNA"/>
</dbReference>
<protein>
    <submittedName>
        <fullName evidence="1">Uncharacterized protein</fullName>
    </submittedName>
</protein>
<sequence length="177" mass="20496">MDEVKTWLEGKNSKFIVTEEDWRSTFSTRTMATMASTFGSSYYVKIEHILEAEGFSKEHYAYMDTLHTLDDLPYSSFIRRNIRHPDYDQFTMDEVKAWLEGKNVKFVVTEEEGQSTFSTRTMAITVSTYGTSYYVKIEQIPKAKVKGFSEEHYAYTGKIANALNSSELVNFCLNPDY</sequence>
<dbReference type="AlphaFoldDB" id="A0A9P6N0H9"/>
<keyword evidence="2" id="KW-1185">Reference proteome</keyword>
<evidence type="ECO:0000313" key="2">
    <source>
        <dbReference type="Proteomes" id="UP000703661"/>
    </source>
</evidence>
<accession>A0A9P6N0H9</accession>
<reference evidence="1" key="1">
    <citation type="journal article" date="2020" name="Fungal Divers.">
        <title>Resolving the Mortierellaceae phylogeny through synthesis of multi-gene phylogenetics and phylogenomics.</title>
        <authorList>
            <person name="Vandepol N."/>
            <person name="Liber J."/>
            <person name="Desiro A."/>
            <person name="Na H."/>
            <person name="Kennedy M."/>
            <person name="Barry K."/>
            <person name="Grigoriev I.V."/>
            <person name="Miller A.N."/>
            <person name="O'Donnell K."/>
            <person name="Stajich J.E."/>
            <person name="Bonito G."/>
        </authorList>
    </citation>
    <scope>NUCLEOTIDE SEQUENCE</scope>
    <source>
        <strain evidence="1">NRRL 2769</strain>
    </source>
</reference>
<comment type="caution">
    <text evidence="1">The sequence shown here is derived from an EMBL/GenBank/DDBJ whole genome shotgun (WGS) entry which is preliminary data.</text>
</comment>
<dbReference type="Proteomes" id="UP000703661">
    <property type="component" value="Unassembled WGS sequence"/>
</dbReference>